<sequence length="123" mass="13983">MPDQTTHRLVKHLVNETRVITMTPITHLSCILISVLAFNASVLGDHLDHDSVKRLCDEGRILSMSELMRRTARIQPGQWLEAELDRVHGRYVYEIRILEPSGRIHKLELDAVSGALIKLGHDN</sequence>
<evidence type="ECO:0000259" key="1">
    <source>
        <dbReference type="Pfam" id="PF03413"/>
    </source>
</evidence>
<evidence type="ECO:0000313" key="2">
    <source>
        <dbReference type="EMBL" id="QGU33770.1"/>
    </source>
</evidence>
<name>A0A6I6EHN7_THETI</name>
<organism evidence="2 3">
    <name type="scientific">Thermochromatium tepidum ATCC 43061</name>
    <dbReference type="NCBI Taxonomy" id="316276"/>
    <lineage>
        <taxon>Bacteria</taxon>
        <taxon>Pseudomonadati</taxon>
        <taxon>Pseudomonadota</taxon>
        <taxon>Gammaproteobacteria</taxon>
        <taxon>Chromatiales</taxon>
        <taxon>Chromatiaceae</taxon>
        <taxon>Thermochromatium</taxon>
    </lineage>
</organism>
<gene>
    <name evidence="2" type="ORF">E6P07_12775</name>
</gene>
<dbReference type="AlphaFoldDB" id="A0A6I6EHN7"/>
<protein>
    <submittedName>
        <fullName evidence="2">Peptidase M4</fullName>
    </submittedName>
</protein>
<feature type="domain" description="PepSY" evidence="1">
    <location>
        <begin position="65"/>
        <end position="118"/>
    </location>
</feature>
<dbReference type="Pfam" id="PF03413">
    <property type="entry name" value="PepSY"/>
    <property type="match status" value="1"/>
</dbReference>
<evidence type="ECO:0000313" key="3">
    <source>
        <dbReference type="Proteomes" id="UP000426424"/>
    </source>
</evidence>
<dbReference type="Proteomes" id="UP000426424">
    <property type="component" value="Chromosome"/>
</dbReference>
<dbReference type="OrthoDB" id="6975080at2"/>
<proteinExistence type="predicted"/>
<dbReference type="InterPro" id="IPR025711">
    <property type="entry name" value="PepSY"/>
</dbReference>
<accession>A0A6I6EHN7</accession>
<dbReference type="EMBL" id="CP039268">
    <property type="protein sequence ID" value="QGU33770.1"/>
    <property type="molecule type" value="Genomic_DNA"/>
</dbReference>
<reference evidence="2 3" key="1">
    <citation type="submission" date="2019-12" db="EMBL/GenBank/DDBJ databases">
        <title>The complete genome of the thermophilic, anoxygenic phototrophic gammaproteobacterium Thermochromatium tepidum.</title>
        <authorList>
            <person name="Sattley W.M."/>
            <person name="Swingley W.D."/>
            <person name="Burchell B.M."/>
            <person name="Gurbani S.A."/>
            <person name="Kujawa C.M."/>
            <person name="Nuccio D.A."/>
            <person name="Schladweiler J."/>
            <person name="Shaffer K.N."/>
            <person name="Stokes L.M."/>
            <person name="Touchman J.W."/>
            <person name="Blankenship R.E."/>
            <person name="Madigan M.T."/>
        </authorList>
    </citation>
    <scope>NUCLEOTIDE SEQUENCE [LARGE SCALE GENOMIC DNA]</scope>
    <source>
        <strain evidence="2 3">ATCC 43061</strain>
    </source>
</reference>
<dbReference type="KEGG" id="ttp:E6P07_12775"/>
<dbReference type="RefSeq" id="WP_153975958.1">
    <property type="nucleotide sequence ID" value="NZ_CP039268.1"/>
</dbReference>
<dbReference type="Gene3D" id="3.10.450.40">
    <property type="match status" value="1"/>
</dbReference>
<keyword evidence="3" id="KW-1185">Reference proteome</keyword>